<gene>
    <name evidence="2" type="primary">rsrA</name>
    <name evidence="2" type="ORF">ACFSYH_04390</name>
</gene>
<protein>
    <submittedName>
        <fullName evidence="2">Mycothiol system anti-sigma-R factor</fullName>
    </submittedName>
</protein>
<dbReference type="InterPro" id="IPR027383">
    <property type="entry name" value="Znf_put"/>
</dbReference>
<comment type="caution">
    <text evidence="2">The sequence shown here is derived from an EMBL/GenBank/DDBJ whole genome shotgun (WGS) entry which is preliminary data.</text>
</comment>
<evidence type="ECO:0000313" key="2">
    <source>
        <dbReference type="EMBL" id="MFD2839806.1"/>
    </source>
</evidence>
<sequence>MTEKPTQDCSKDMGYELDKEACESVVEHIFEYLDSEMTEEDTARVRAHVAECSPCLAELSIDELIKAALKRSCSERAPEDLRVRIRAQFTQVTITEG</sequence>
<evidence type="ECO:0000313" key="3">
    <source>
        <dbReference type="Proteomes" id="UP001597391"/>
    </source>
</evidence>
<dbReference type="Pfam" id="PF13490">
    <property type="entry name" value="zf-HC2"/>
    <property type="match status" value="1"/>
</dbReference>
<dbReference type="InterPro" id="IPR024020">
    <property type="entry name" value="Anit_sigma_mycothiol_RsrA"/>
</dbReference>
<keyword evidence="3" id="KW-1185">Reference proteome</keyword>
<name>A0ABW5XBY2_9MICO</name>
<evidence type="ECO:0000259" key="1">
    <source>
        <dbReference type="Pfam" id="PF13490"/>
    </source>
</evidence>
<dbReference type="EMBL" id="JBHUOP010000002">
    <property type="protein sequence ID" value="MFD2839806.1"/>
    <property type="molecule type" value="Genomic_DNA"/>
</dbReference>
<feature type="domain" description="Putative zinc-finger" evidence="1">
    <location>
        <begin position="22"/>
        <end position="55"/>
    </location>
</feature>
<dbReference type="NCBIfam" id="TIGR03988">
    <property type="entry name" value="antisig_RsrA"/>
    <property type="match status" value="1"/>
</dbReference>
<accession>A0ABW5XBY2</accession>
<dbReference type="Proteomes" id="UP001597391">
    <property type="component" value="Unassembled WGS sequence"/>
</dbReference>
<reference evidence="3" key="1">
    <citation type="journal article" date="2019" name="Int. J. Syst. Evol. Microbiol.">
        <title>The Global Catalogue of Microorganisms (GCM) 10K type strain sequencing project: providing services to taxonomists for standard genome sequencing and annotation.</title>
        <authorList>
            <consortium name="The Broad Institute Genomics Platform"/>
            <consortium name="The Broad Institute Genome Sequencing Center for Infectious Disease"/>
            <person name="Wu L."/>
            <person name="Ma J."/>
        </authorList>
    </citation>
    <scope>NUCLEOTIDE SEQUENCE [LARGE SCALE GENOMIC DNA]</scope>
    <source>
        <strain evidence="3">KCTC 33576</strain>
    </source>
</reference>
<dbReference type="RefSeq" id="WP_377465365.1">
    <property type="nucleotide sequence ID" value="NZ_JBHUOP010000002.1"/>
</dbReference>
<proteinExistence type="predicted"/>
<organism evidence="2 3">
    <name type="scientific">Populibacterium corticicola</name>
    <dbReference type="NCBI Taxonomy" id="1812826"/>
    <lineage>
        <taxon>Bacteria</taxon>
        <taxon>Bacillati</taxon>
        <taxon>Actinomycetota</taxon>
        <taxon>Actinomycetes</taxon>
        <taxon>Micrococcales</taxon>
        <taxon>Jonesiaceae</taxon>
        <taxon>Populibacterium</taxon>
    </lineage>
</organism>